<gene>
    <name evidence="1" type="ORF">BGZ65_010080</name>
</gene>
<keyword evidence="2" id="KW-1185">Reference proteome</keyword>
<proteinExistence type="predicted"/>
<dbReference type="Proteomes" id="UP000749646">
    <property type="component" value="Unassembled WGS sequence"/>
</dbReference>
<sequence>MSSNSSLDSIALNHIGKGKTHLCLVEAQRIIVSLLDQWTHVEFQDLGSIESRLIDLREELMLPRAPPGLMRENPYK</sequence>
<evidence type="ECO:0000313" key="1">
    <source>
        <dbReference type="EMBL" id="KAF9971998.1"/>
    </source>
</evidence>
<dbReference type="AlphaFoldDB" id="A0A9P6M7X4"/>
<name>A0A9P6M7X4_9FUNG</name>
<evidence type="ECO:0000313" key="2">
    <source>
        <dbReference type="Proteomes" id="UP000749646"/>
    </source>
</evidence>
<accession>A0A9P6M7X4</accession>
<protein>
    <submittedName>
        <fullName evidence="1">Uncharacterized protein</fullName>
    </submittedName>
</protein>
<dbReference type="EMBL" id="JAAAHW010004728">
    <property type="protein sequence ID" value="KAF9971998.1"/>
    <property type="molecule type" value="Genomic_DNA"/>
</dbReference>
<organism evidence="1 2">
    <name type="scientific">Modicella reniformis</name>
    <dbReference type="NCBI Taxonomy" id="1440133"/>
    <lineage>
        <taxon>Eukaryota</taxon>
        <taxon>Fungi</taxon>
        <taxon>Fungi incertae sedis</taxon>
        <taxon>Mucoromycota</taxon>
        <taxon>Mortierellomycotina</taxon>
        <taxon>Mortierellomycetes</taxon>
        <taxon>Mortierellales</taxon>
        <taxon>Mortierellaceae</taxon>
        <taxon>Modicella</taxon>
    </lineage>
</organism>
<reference evidence="1" key="1">
    <citation type="journal article" date="2020" name="Fungal Divers.">
        <title>Resolving the Mortierellaceae phylogeny through synthesis of multi-gene phylogenetics and phylogenomics.</title>
        <authorList>
            <person name="Vandepol N."/>
            <person name="Liber J."/>
            <person name="Desiro A."/>
            <person name="Na H."/>
            <person name="Kennedy M."/>
            <person name="Barry K."/>
            <person name="Grigoriev I.V."/>
            <person name="Miller A.N."/>
            <person name="O'Donnell K."/>
            <person name="Stajich J.E."/>
            <person name="Bonito G."/>
        </authorList>
    </citation>
    <scope>NUCLEOTIDE SEQUENCE</scope>
    <source>
        <strain evidence="1">MES-2147</strain>
    </source>
</reference>
<comment type="caution">
    <text evidence="1">The sequence shown here is derived from an EMBL/GenBank/DDBJ whole genome shotgun (WGS) entry which is preliminary data.</text>
</comment>
<feature type="non-terminal residue" evidence="1">
    <location>
        <position position="76"/>
    </location>
</feature>